<accession>A0AAV4IYC4</accession>
<sequence>MVSQCGADTIDLASCGLWEMPYPTGRKACLFSAPAPHLNCFDLCHHLLFTIDLKAIRAMEGRRAPVVLRKAKWQEKRLVISCTYDLLAETEGETPNLSSRPYRGGIPELQTGRTREDPKDDGKLSGMSAAQQSLRPGRCKLVLLHLPMQPARFPQSHHCSRKLTRASRYESSGRCLGCCSWSVKPHVPRVSIIGHMIPTYLKLWLLKNSLPLANVMMSNFTGNCRAIWNVLYRYSMVALGPLDVRQGLRVA</sequence>
<evidence type="ECO:0000313" key="3">
    <source>
        <dbReference type="Proteomes" id="UP000762676"/>
    </source>
</evidence>
<dbReference type="EMBL" id="BMAT01009772">
    <property type="protein sequence ID" value="GFS13521.1"/>
    <property type="molecule type" value="Genomic_DNA"/>
</dbReference>
<evidence type="ECO:0000256" key="1">
    <source>
        <dbReference type="SAM" id="MobiDB-lite"/>
    </source>
</evidence>
<feature type="region of interest" description="Disordered" evidence="1">
    <location>
        <begin position="93"/>
        <end position="126"/>
    </location>
</feature>
<gene>
    <name evidence="2" type="ORF">ElyMa_004886400</name>
</gene>
<keyword evidence="3" id="KW-1185">Reference proteome</keyword>
<feature type="compositionally biased region" description="Basic and acidic residues" evidence="1">
    <location>
        <begin position="113"/>
        <end position="123"/>
    </location>
</feature>
<comment type="caution">
    <text evidence="2">The sequence shown here is derived from an EMBL/GenBank/DDBJ whole genome shotgun (WGS) entry which is preliminary data.</text>
</comment>
<reference evidence="2 3" key="1">
    <citation type="journal article" date="2021" name="Elife">
        <title>Chloroplast acquisition without the gene transfer in kleptoplastic sea slugs, Plakobranchus ocellatus.</title>
        <authorList>
            <person name="Maeda T."/>
            <person name="Takahashi S."/>
            <person name="Yoshida T."/>
            <person name="Shimamura S."/>
            <person name="Takaki Y."/>
            <person name="Nagai Y."/>
            <person name="Toyoda A."/>
            <person name="Suzuki Y."/>
            <person name="Arimoto A."/>
            <person name="Ishii H."/>
            <person name="Satoh N."/>
            <person name="Nishiyama T."/>
            <person name="Hasebe M."/>
            <person name="Maruyama T."/>
            <person name="Minagawa J."/>
            <person name="Obokata J."/>
            <person name="Shigenobu S."/>
        </authorList>
    </citation>
    <scope>NUCLEOTIDE SEQUENCE [LARGE SCALE GENOMIC DNA]</scope>
</reference>
<dbReference type="AlphaFoldDB" id="A0AAV4IYC4"/>
<organism evidence="2 3">
    <name type="scientific">Elysia marginata</name>
    <dbReference type="NCBI Taxonomy" id="1093978"/>
    <lineage>
        <taxon>Eukaryota</taxon>
        <taxon>Metazoa</taxon>
        <taxon>Spiralia</taxon>
        <taxon>Lophotrochozoa</taxon>
        <taxon>Mollusca</taxon>
        <taxon>Gastropoda</taxon>
        <taxon>Heterobranchia</taxon>
        <taxon>Euthyneura</taxon>
        <taxon>Panpulmonata</taxon>
        <taxon>Sacoglossa</taxon>
        <taxon>Placobranchoidea</taxon>
        <taxon>Plakobranchidae</taxon>
        <taxon>Elysia</taxon>
    </lineage>
</organism>
<protein>
    <submittedName>
        <fullName evidence="2">Uncharacterized protein</fullName>
    </submittedName>
</protein>
<name>A0AAV4IYC4_9GAST</name>
<evidence type="ECO:0000313" key="2">
    <source>
        <dbReference type="EMBL" id="GFS13521.1"/>
    </source>
</evidence>
<proteinExistence type="predicted"/>
<dbReference type="Proteomes" id="UP000762676">
    <property type="component" value="Unassembled WGS sequence"/>
</dbReference>